<evidence type="ECO:0000256" key="2">
    <source>
        <dbReference type="ARBA" id="ARBA00006054"/>
    </source>
</evidence>
<dbReference type="InterPro" id="IPR036291">
    <property type="entry name" value="NAD(P)-bd_dom_sf"/>
</dbReference>
<dbReference type="GO" id="GO:0005737">
    <property type="term" value="C:cytoplasm"/>
    <property type="evidence" value="ECO:0007669"/>
    <property type="project" value="UniProtKB-SubCell"/>
</dbReference>
<dbReference type="EMBL" id="CP014699">
    <property type="protein sequence ID" value="AND79377.1"/>
    <property type="molecule type" value="Genomic_DNA"/>
</dbReference>
<dbReference type="PRINTS" id="PR00086">
    <property type="entry name" value="LLDHDRGNASE"/>
</dbReference>
<keyword evidence="8 12" id="KW-0560">Oxidoreductase</keyword>
<dbReference type="RefSeq" id="WP_067062057.1">
    <property type="nucleotide sequence ID" value="NZ_CP014699.1"/>
</dbReference>
<dbReference type="GO" id="GO:0004459">
    <property type="term" value="F:L-lactate dehydrogenase (NAD+) activity"/>
    <property type="evidence" value="ECO:0007669"/>
    <property type="project" value="UniProtKB-UniRule"/>
</dbReference>
<dbReference type="Gene3D" id="3.40.50.720">
    <property type="entry name" value="NAD(P)-binding Rossmann-like Domain"/>
    <property type="match status" value="1"/>
</dbReference>
<dbReference type="FunFam" id="3.40.50.720:FF:000018">
    <property type="entry name" value="Malate dehydrogenase"/>
    <property type="match status" value="1"/>
</dbReference>
<feature type="binding site" evidence="12">
    <location>
        <position position="174"/>
    </location>
    <ligand>
        <name>beta-D-fructose 1,6-bisphosphate</name>
        <dbReference type="ChEBI" id="CHEBI:32966"/>
        <note>allosteric activator</note>
    </ligand>
</feature>
<feature type="binding site" evidence="12">
    <location>
        <position position="39"/>
    </location>
    <ligand>
        <name>NAD(+)</name>
        <dbReference type="ChEBI" id="CHEBI:57540"/>
    </ligand>
</feature>
<evidence type="ECO:0000256" key="11">
    <source>
        <dbReference type="ARBA" id="ARBA00059564"/>
    </source>
</evidence>
<feature type="modified residue" description="Phosphotyrosine" evidence="12">
    <location>
        <position position="226"/>
    </location>
</feature>
<comment type="function">
    <text evidence="11">Catalyzes the conversion of lactate to pyruvate. Plays a role in redox balance maintenance. May play a role in enhancing virulence in mice. May be considered a potential virulence factor.</text>
</comment>
<feature type="binding site" evidence="12">
    <location>
        <position position="149"/>
    </location>
    <ligand>
        <name>NAD(+)</name>
        <dbReference type="ChEBI" id="CHEBI:57540"/>
    </ligand>
</feature>
<dbReference type="GO" id="GO:0006096">
    <property type="term" value="P:glycolytic process"/>
    <property type="evidence" value="ECO:0007669"/>
    <property type="project" value="UniProtKB-UniRule"/>
</dbReference>
<feature type="binding site" evidence="14">
    <location>
        <begin position="14"/>
        <end position="19"/>
    </location>
    <ligand>
        <name>NAD(+)</name>
        <dbReference type="ChEBI" id="CHEBI:57540"/>
    </ligand>
</feature>
<dbReference type="InterPro" id="IPR001557">
    <property type="entry name" value="L-lactate/malate_DH"/>
</dbReference>
<feature type="domain" description="Lactate/malate dehydrogenase C-terminal" evidence="16">
    <location>
        <begin position="151"/>
        <end position="320"/>
    </location>
</feature>
<dbReference type="InterPro" id="IPR018177">
    <property type="entry name" value="L-lactate_DH_AS"/>
</dbReference>
<keyword evidence="6 12" id="KW-0021">Allosteric enzyme</keyword>
<feature type="binding site" evidence="12">
    <location>
        <begin position="126"/>
        <end position="129"/>
    </location>
    <ligand>
        <name>substrate</name>
    </ligand>
</feature>
<comment type="activity regulation">
    <text evidence="12">Allosterically activated by fructose 1,6-bisphosphate (FBP).</text>
</comment>
<keyword evidence="18" id="KW-1185">Reference proteome</keyword>
<evidence type="ECO:0000256" key="10">
    <source>
        <dbReference type="ARBA" id="ARBA00049258"/>
    </source>
</evidence>
<dbReference type="Pfam" id="PF02866">
    <property type="entry name" value="Ldh_1_C"/>
    <property type="match status" value="1"/>
</dbReference>
<sequence>MTATKQHKKVILVGDGAVGSSYAFTLVNQGIAQELGIIEIPQLYEKAVGDALDLSHALAFTSPKKIYAAQYSDCADADLVVITAGAPQKPGETRLDLVDKNLAINKSIVTQVVESGFNGIFLVAANPVDILTYSTWKFSGFPKERVIGSGTSLDTARYRQALAVKIGIDARSVHAYIMGEHGDSEFAVWSHANVAGVKLEKWLQDNRDIDEQGLVDLFISVRDAAYSIIEKKGATFYGIAVALARITKAILDDESAVLPLSVFQSGQYEGVEDVFIGQPAIVGAHGIVRPVNIPLNDAELQKMQASAKQLKEIIDEAFAKEEFASAAKN</sequence>
<dbReference type="SUPFAM" id="SSF51735">
    <property type="entry name" value="NAD(P)-binding Rossmann-fold domains"/>
    <property type="match status" value="1"/>
</dbReference>
<evidence type="ECO:0000256" key="1">
    <source>
        <dbReference type="ARBA" id="ARBA00004843"/>
    </source>
</evidence>
<feature type="domain" description="Lactate/malate dehydrogenase N-terminal" evidence="15">
    <location>
        <begin position="9"/>
        <end position="148"/>
    </location>
</feature>
<comment type="subcellular location">
    <subcellularLocation>
        <location evidence="12">Cytoplasm</location>
    </subcellularLocation>
</comment>
<evidence type="ECO:0000313" key="18">
    <source>
        <dbReference type="Proteomes" id="UP000077317"/>
    </source>
</evidence>
<feature type="binding site" evidence="14">
    <location>
        <position position="101"/>
    </location>
    <ligand>
        <name>NAD(+)</name>
        <dbReference type="ChEBI" id="CHEBI:57540"/>
    </ligand>
</feature>
<keyword evidence="7 12" id="KW-0597">Phosphoprotein</keyword>
<dbReference type="OrthoDB" id="9802969at2"/>
<feature type="active site" description="Proton acceptor" evidence="12 13">
    <location>
        <position position="181"/>
    </location>
</feature>
<dbReference type="InterPro" id="IPR001236">
    <property type="entry name" value="Lactate/malate_DH_N"/>
</dbReference>
<dbReference type="InterPro" id="IPR022383">
    <property type="entry name" value="Lactate/malate_DH_C"/>
</dbReference>
<dbReference type="PROSITE" id="PS00064">
    <property type="entry name" value="L_LDH"/>
    <property type="match status" value="1"/>
</dbReference>
<dbReference type="CDD" id="cd05291">
    <property type="entry name" value="HicDH_like"/>
    <property type="match status" value="1"/>
</dbReference>
<evidence type="ECO:0000256" key="9">
    <source>
        <dbReference type="ARBA" id="ARBA00023027"/>
    </source>
</evidence>
<feature type="binding site" evidence="12">
    <location>
        <position position="235"/>
    </location>
    <ligand>
        <name>substrate</name>
    </ligand>
</feature>
<feature type="binding site" evidence="12">
    <location>
        <begin position="85"/>
        <end position="86"/>
    </location>
    <ligand>
        <name>NAD(+)</name>
        <dbReference type="ChEBI" id="CHEBI:57540"/>
    </ligand>
</feature>
<reference evidence="17 18" key="1">
    <citation type="journal article" date="2016" name="Int. J. Syst. Evol. Microbiol.">
        <title>Streptococcuspantholopis sp. nov., isolated from faeces of the Tibetan antelope (Pantholops hodgsonii).</title>
        <authorList>
            <person name="Bai X."/>
            <person name="Xiong Y."/>
            <person name="Lu S."/>
            <person name="Jin D."/>
            <person name="Lai X."/>
            <person name="Yang J."/>
            <person name="Niu L."/>
            <person name="Hu S."/>
            <person name="Meng X."/>
            <person name="Pu J."/>
            <person name="Ye C."/>
            <person name="Xu J."/>
        </authorList>
    </citation>
    <scope>NUCLEOTIDE SEQUENCE [LARGE SCALE GENOMIC DNA]</scope>
    <source>
        <strain evidence="17 18">TA 26</strain>
    </source>
</reference>
<comment type="pathway">
    <text evidence="1 12">Fermentation; pyruvate fermentation to lactate; (S)-lactate from pyruvate: step 1/1.</text>
</comment>
<evidence type="ECO:0000256" key="8">
    <source>
        <dbReference type="ARBA" id="ARBA00023002"/>
    </source>
</evidence>
<dbReference type="SUPFAM" id="SSF56327">
    <property type="entry name" value="LDH C-terminal domain-like"/>
    <property type="match status" value="1"/>
</dbReference>
<evidence type="ECO:0000313" key="17">
    <source>
        <dbReference type="EMBL" id="AND79377.1"/>
    </source>
</evidence>
<feature type="binding site" evidence="12">
    <location>
        <position position="94"/>
    </location>
    <ligand>
        <name>substrate</name>
    </ligand>
</feature>
<dbReference type="UniPathway" id="UPA00554">
    <property type="reaction ID" value="UER00611"/>
</dbReference>
<accession>A0A172Q7I0</accession>
<evidence type="ECO:0000256" key="7">
    <source>
        <dbReference type="ARBA" id="ARBA00022553"/>
    </source>
</evidence>
<feature type="binding site" evidence="12">
    <location>
        <position position="71"/>
    </location>
    <ligand>
        <name>NAD(+)</name>
        <dbReference type="ChEBI" id="CHEBI:57540"/>
    </ligand>
</feature>
<keyword evidence="9 12" id="KW-0520">NAD</keyword>
<comment type="catalytic activity">
    <reaction evidence="10 12">
        <text>(S)-lactate + NAD(+) = pyruvate + NADH + H(+)</text>
        <dbReference type="Rhea" id="RHEA:23444"/>
        <dbReference type="ChEBI" id="CHEBI:15361"/>
        <dbReference type="ChEBI" id="CHEBI:15378"/>
        <dbReference type="ChEBI" id="CHEBI:16651"/>
        <dbReference type="ChEBI" id="CHEBI:57540"/>
        <dbReference type="ChEBI" id="CHEBI:57945"/>
        <dbReference type="EC" id="1.1.1.27"/>
    </reaction>
</comment>
<comment type="subunit">
    <text evidence="12">Homotetramer.</text>
</comment>
<comment type="similarity">
    <text evidence="2 12">Belongs to the LDH/MDH superfamily. LDH family.</text>
</comment>
<dbReference type="PANTHER" id="PTHR43128">
    <property type="entry name" value="L-2-HYDROXYCARBOXYLATE DEHYDROGENASE (NAD(P)(+))"/>
    <property type="match status" value="1"/>
</dbReference>
<dbReference type="Pfam" id="PF00056">
    <property type="entry name" value="Ldh_1_N"/>
    <property type="match status" value="1"/>
</dbReference>
<evidence type="ECO:0000256" key="4">
    <source>
        <dbReference type="ARBA" id="ARBA00016495"/>
    </source>
</evidence>
<evidence type="ECO:0000256" key="6">
    <source>
        <dbReference type="ARBA" id="ARBA00022533"/>
    </source>
</evidence>
<dbReference type="InterPro" id="IPR011304">
    <property type="entry name" value="L-lactate_DH"/>
</dbReference>
<dbReference type="HAMAP" id="MF_00488">
    <property type="entry name" value="Lactate_dehydrog"/>
    <property type="match status" value="1"/>
</dbReference>
<evidence type="ECO:0000256" key="13">
    <source>
        <dbReference type="PIRSR" id="PIRSR000102-1"/>
    </source>
</evidence>
<organism evidence="17 18">
    <name type="scientific">Streptococcus pantholopis</name>
    <dbReference type="NCBI Taxonomy" id="1811193"/>
    <lineage>
        <taxon>Bacteria</taxon>
        <taxon>Bacillati</taxon>
        <taxon>Bacillota</taxon>
        <taxon>Bacilli</taxon>
        <taxon>Lactobacillales</taxon>
        <taxon>Streptococcaceae</taxon>
        <taxon>Streptococcus</taxon>
    </lineage>
</organism>
<feature type="binding site" evidence="12">
    <location>
        <begin position="154"/>
        <end position="157"/>
    </location>
    <ligand>
        <name>substrate</name>
    </ligand>
</feature>
<dbReference type="STRING" id="1811193.A0O21_04690"/>
<dbReference type="PANTHER" id="PTHR43128:SF16">
    <property type="entry name" value="L-LACTATE DEHYDROGENASE"/>
    <property type="match status" value="1"/>
</dbReference>
<dbReference type="AlphaFoldDB" id="A0A172Q7I0"/>
<evidence type="ECO:0000259" key="16">
    <source>
        <dbReference type="Pfam" id="PF02866"/>
    </source>
</evidence>
<dbReference type="Proteomes" id="UP000077317">
    <property type="component" value="Chromosome"/>
</dbReference>
<reference evidence="18" key="2">
    <citation type="submission" date="2016-03" db="EMBL/GenBank/DDBJ databases">
        <title>Streptococcus antelopensis sp. nov., isolated from the feces of the Tibetan antelope (Pantholops hodgsonii) in Hoh Xil National Nature Reserve, Qinghai, China.</title>
        <authorList>
            <person name="Bai X."/>
        </authorList>
    </citation>
    <scope>NUCLEOTIDE SEQUENCE [LARGE SCALE GENOMIC DNA]</scope>
    <source>
        <strain evidence="18">TA 26</strain>
    </source>
</reference>
<dbReference type="GO" id="GO:0006089">
    <property type="term" value="P:lactate metabolic process"/>
    <property type="evidence" value="ECO:0007669"/>
    <property type="project" value="TreeGrafter"/>
</dbReference>
<feature type="binding site" evidence="12">
    <location>
        <position position="46"/>
    </location>
    <ligand>
        <name>NAD(+)</name>
        <dbReference type="ChEBI" id="CHEBI:57540"/>
    </ligand>
</feature>
<dbReference type="NCBIfam" id="NF000824">
    <property type="entry name" value="PRK00066.1"/>
    <property type="match status" value="1"/>
</dbReference>
<feature type="binding site" evidence="12">
    <location>
        <position position="159"/>
    </location>
    <ligand>
        <name>beta-D-fructose 1,6-bisphosphate</name>
        <dbReference type="ChEBI" id="CHEBI:32966"/>
        <note>allosteric activator</note>
    </ligand>
</feature>
<feature type="binding site" evidence="12">
    <location>
        <position position="18"/>
    </location>
    <ligand>
        <name>NAD(+)</name>
        <dbReference type="ChEBI" id="CHEBI:57540"/>
    </ligand>
</feature>
<feature type="binding site" evidence="12">
    <location>
        <position position="88"/>
    </location>
    <ligand>
        <name>substrate</name>
    </ligand>
</feature>
<dbReference type="KEGG" id="spat:A0O21_04690"/>
<dbReference type="InterPro" id="IPR015955">
    <property type="entry name" value="Lactate_DH/Glyco_Ohase_4_C"/>
</dbReference>
<evidence type="ECO:0000256" key="12">
    <source>
        <dbReference type="HAMAP-Rule" id="MF_00488"/>
    </source>
</evidence>
<name>A0A172Q7I0_9STRE</name>
<dbReference type="NCBIfam" id="TIGR01771">
    <property type="entry name" value="L-LDH-NAD"/>
    <property type="match status" value="1"/>
</dbReference>
<feature type="binding site" evidence="12">
    <location>
        <position position="107"/>
    </location>
    <ligand>
        <name>NAD(+)</name>
        <dbReference type="ChEBI" id="CHEBI:57540"/>
    </ligand>
</feature>
<evidence type="ECO:0000259" key="15">
    <source>
        <dbReference type="Pfam" id="PF00056"/>
    </source>
</evidence>
<evidence type="ECO:0000256" key="5">
    <source>
        <dbReference type="ARBA" id="ARBA00022490"/>
    </source>
</evidence>
<feature type="binding site" evidence="12">
    <location>
        <begin position="124"/>
        <end position="126"/>
    </location>
    <ligand>
        <name>NAD(+)</name>
        <dbReference type="ChEBI" id="CHEBI:57540"/>
    </ligand>
</feature>
<dbReference type="Gene3D" id="3.90.110.10">
    <property type="entry name" value="Lactate dehydrogenase/glycoside hydrolase, family 4, C-terminal"/>
    <property type="match status" value="1"/>
</dbReference>
<proteinExistence type="inferred from homology"/>
<dbReference type="EC" id="1.1.1.27" evidence="3 12"/>
<keyword evidence="5 12" id="KW-0963">Cytoplasm</keyword>
<evidence type="ECO:0000256" key="3">
    <source>
        <dbReference type="ARBA" id="ARBA00012967"/>
    </source>
</evidence>
<gene>
    <name evidence="12" type="primary">ldh</name>
    <name evidence="17" type="ORF">A0O21_04690</name>
</gene>
<evidence type="ECO:0000256" key="14">
    <source>
        <dbReference type="PIRSR" id="PIRSR000102-3"/>
    </source>
</evidence>
<protein>
    <recommendedName>
        <fullName evidence="4 12">L-lactate dehydrogenase</fullName>
        <shortName evidence="12">L-LDH</shortName>
        <ecNumber evidence="3 12">1.1.1.27</ecNumber>
    </recommendedName>
</protein>
<dbReference type="PIRSF" id="PIRSF000102">
    <property type="entry name" value="Lac_mal_DH"/>
    <property type="match status" value="1"/>
</dbReference>